<feature type="transmembrane region" description="Helical" evidence="6">
    <location>
        <begin position="333"/>
        <end position="352"/>
    </location>
</feature>
<dbReference type="Gene3D" id="3.60.15.10">
    <property type="entry name" value="Ribonuclease Z/Hydroxyacylglutathione hydrolase-like"/>
    <property type="match status" value="1"/>
</dbReference>
<feature type="domain" description="Metallo-beta-lactamase" evidence="7">
    <location>
        <begin position="538"/>
        <end position="732"/>
    </location>
</feature>
<evidence type="ECO:0000256" key="6">
    <source>
        <dbReference type="SAM" id="Phobius"/>
    </source>
</evidence>
<proteinExistence type="predicted"/>
<comment type="caution">
    <text evidence="8">The sequence shown here is derived from an EMBL/GenBank/DDBJ whole genome shotgun (WGS) entry which is preliminary data.</text>
</comment>
<evidence type="ECO:0000256" key="5">
    <source>
        <dbReference type="ARBA" id="ARBA00023136"/>
    </source>
</evidence>
<feature type="transmembrane region" description="Helical" evidence="6">
    <location>
        <begin position="372"/>
        <end position="393"/>
    </location>
</feature>
<dbReference type="Pfam" id="PF13567">
    <property type="entry name" value="DUF4131"/>
    <property type="match status" value="1"/>
</dbReference>
<dbReference type="EMBL" id="DYUC01000057">
    <property type="protein sequence ID" value="HJG86580.1"/>
    <property type="molecule type" value="Genomic_DNA"/>
</dbReference>
<keyword evidence="4 6" id="KW-1133">Transmembrane helix</keyword>
<dbReference type="CDD" id="cd07731">
    <property type="entry name" value="ComA-like_MBL-fold"/>
    <property type="match status" value="1"/>
</dbReference>
<dbReference type="Pfam" id="PF00753">
    <property type="entry name" value="Lactamase_B"/>
    <property type="match status" value="1"/>
</dbReference>
<dbReference type="GO" id="GO:0030420">
    <property type="term" value="P:establishment of competence for transformation"/>
    <property type="evidence" value="ECO:0007669"/>
    <property type="project" value="InterPro"/>
</dbReference>
<feature type="transmembrane region" description="Helical" evidence="6">
    <location>
        <begin position="238"/>
        <end position="260"/>
    </location>
</feature>
<accession>A0A921MLR9</accession>
<dbReference type="NCBIfam" id="TIGR00361">
    <property type="entry name" value="ComEC_Rec2"/>
    <property type="match status" value="1"/>
</dbReference>
<dbReference type="InterPro" id="IPR001279">
    <property type="entry name" value="Metallo-B-lactamas"/>
</dbReference>
<dbReference type="InterPro" id="IPR052159">
    <property type="entry name" value="Competence_DNA_uptake"/>
</dbReference>
<evidence type="ECO:0000256" key="4">
    <source>
        <dbReference type="ARBA" id="ARBA00022989"/>
    </source>
</evidence>
<keyword evidence="2" id="KW-1003">Cell membrane</keyword>
<sequence length="768" mass="81465">MRKLASFALPFGAGVFLAVYLLPRPVRLAGAALCALIWAVCLFRWRRRREDGRLRPLLWAAGLALGLLWSWAYDMGTALPAERLAGTEGTITAQVTDWPEAGTYSVSAEVRLSNPGGPELGAVLYFYPGDEEIPDMKPGDTLTCTARLKLADAIAGEKSGYYYAKGIFLTASAQGVPAVTPAEAVPLKYWPALWRRAMGEHIEELFSDETAGLALALTTGDRSGLTGGFYTALKRCGLAHVVAVSGMHTSMVVLLPAVLVRRRRRRLMAAASIPLVLAFMALTGFAPSVVRAGVMQILLLLGPALSREGDTVTSLSFSLLLLLLQNPNAAMDVGLQLSFLSVAGILTVTGRLNEKFFHRFPLKKGKTLPRRLYNSAVCFLVGCVTMSLGAVAFTTPLTVWYFGTVSLISPLANLLTLWAVTVLFLLCLPAAALGGALPAVGSALAALAEPVSWLFHRIVYGLSSLPFVSVSLEAGRYLLFWILFVYAVIGACVLFRREKPRPIVPVCCCSVTLAAALVFNMASLRGGGLTVTVLDVGQGQSVLLSAQGGTVLVDCGGSGGEDPGDIAADYVQAMGRSTLDLLVLTHYHSDHACGVPELMERLTVTTLAVPDVEPESPLRAEILALAEEKGTEVVFIEEDTGVELGGASLTLYAPLGTGGGNEEGLSVLAALRDFEALITGDMNAAVEQRLIKYGALPDIELLVAGHHGSASSTSAELLEAVMPEYAVISVGYNSYGHPAPETLDRLAQAGCAVWRTDLQGTVTVRAAD</sequence>
<keyword evidence="5 6" id="KW-0472">Membrane</keyword>
<dbReference type="PANTHER" id="PTHR30619:SF1">
    <property type="entry name" value="RECOMBINATION PROTEIN 2"/>
    <property type="match status" value="1"/>
</dbReference>
<evidence type="ECO:0000256" key="3">
    <source>
        <dbReference type="ARBA" id="ARBA00022692"/>
    </source>
</evidence>
<evidence type="ECO:0000256" key="2">
    <source>
        <dbReference type="ARBA" id="ARBA00022475"/>
    </source>
</evidence>
<feature type="transmembrane region" description="Helical" evidence="6">
    <location>
        <begin position="475"/>
        <end position="495"/>
    </location>
</feature>
<dbReference type="InterPro" id="IPR004477">
    <property type="entry name" value="ComEC_N"/>
</dbReference>
<dbReference type="InterPro" id="IPR036866">
    <property type="entry name" value="RibonucZ/Hydroxyglut_hydro"/>
</dbReference>
<dbReference type="GO" id="GO:0005886">
    <property type="term" value="C:plasma membrane"/>
    <property type="evidence" value="ECO:0007669"/>
    <property type="project" value="UniProtKB-SubCell"/>
</dbReference>
<feature type="transmembrane region" description="Helical" evidence="6">
    <location>
        <begin position="27"/>
        <end position="45"/>
    </location>
</feature>
<feature type="transmembrane region" description="Helical" evidence="6">
    <location>
        <begin position="399"/>
        <end position="428"/>
    </location>
</feature>
<dbReference type="InterPro" id="IPR035681">
    <property type="entry name" value="ComA-like_MBL"/>
</dbReference>
<feature type="transmembrane region" description="Helical" evidence="6">
    <location>
        <begin position="57"/>
        <end position="73"/>
    </location>
</feature>
<dbReference type="SMART" id="SM00849">
    <property type="entry name" value="Lactamase_B"/>
    <property type="match status" value="1"/>
</dbReference>
<dbReference type="AlphaFoldDB" id="A0A921MLR9"/>
<dbReference type="Pfam" id="PF03772">
    <property type="entry name" value="Competence"/>
    <property type="match status" value="1"/>
</dbReference>
<dbReference type="SUPFAM" id="SSF56281">
    <property type="entry name" value="Metallo-hydrolase/oxidoreductase"/>
    <property type="match status" value="1"/>
</dbReference>
<comment type="subcellular location">
    <subcellularLocation>
        <location evidence="1">Cell membrane</location>
        <topology evidence="1">Multi-pass membrane protein</topology>
    </subcellularLocation>
</comment>
<protein>
    <submittedName>
        <fullName evidence="8">DNA internalization-related competence protein ComEC/Rec2</fullName>
    </submittedName>
</protein>
<reference evidence="8" key="2">
    <citation type="submission" date="2021-09" db="EMBL/GenBank/DDBJ databases">
        <authorList>
            <person name="Gilroy R."/>
        </authorList>
    </citation>
    <scope>NUCLEOTIDE SEQUENCE</scope>
    <source>
        <strain evidence="8">CHK179-5677</strain>
    </source>
</reference>
<feature type="transmembrane region" description="Helical" evidence="6">
    <location>
        <begin position="435"/>
        <end position="455"/>
    </location>
</feature>
<evidence type="ECO:0000259" key="7">
    <source>
        <dbReference type="SMART" id="SM00849"/>
    </source>
</evidence>
<organism evidence="8 9">
    <name type="scientific">Pseudoflavonifractor capillosus</name>
    <dbReference type="NCBI Taxonomy" id="106588"/>
    <lineage>
        <taxon>Bacteria</taxon>
        <taxon>Bacillati</taxon>
        <taxon>Bacillota</taxon>
        <taxon>Clostridia</taxon>
        <taxon>Eubacteriales</taxon>
        <taxon>Oscillospiraceae</taxon>
        <taxon>Pseudoflavonifractor</taxon>
    </lineage>
</organism>
<dbReference type="InterPro" id="IPR004797">
    <property type="entry name" value="Competence_ComEC/Rec2"/>
</dbReference>
<dbReference type="Proteomes" id="UP000760668">
    <property type="component" value="Unassembled WGS sequence"/>
</dbReference>
<keyword evidence="3 6" id="KW-0812">Transmembrane</keyword>
<reference evidence="8" key="1">
    <citation type="journal article" date="2021" name="PeerJ">
        <title>Extensive microbial diversity within the chicken gut microbiome revealed by metagenomics and culture.</title>
        <authorList>
            <person name="Gilroy R."/>
            <person name="Ravi A."/>
            <person name="Getino M."/>
            <person name="Pursley I."/>
            <person name="Horton D.L."/>
            <person name="Alikhan N.F."/>
            <person name="Baker D."/>
            <person name="Gharbi K."/>
            <person name="Hall N."/>
            <person name="Watson M."/>
            <person name="Adriaenssens E.M."/>
            <person name="Foster-Nyarko E."/>
            <person name="Jarju S."/>
            <person name="Secka A."/>
            <person name="Antonio M."/>
            <person name="Oren A."/>
            <person name="Chaudhuri R.R."/>
            <person name="La Ragione R."/>
            <person name="Hildebrand F."/>
            <person name="Pallen M.J."/>
        </authorList>
    </citation>
    <scope>NUCLEOTIDE SEQUENCE</scope>
    <source>
        <strain evidence="8">CHK179-5677</strain>
    </source>
</reference>
<evidence type="ECO:0000313" key="8">
    <source>
        <dbReference type="EMBL" id="HJG86580.1"/>
    </source>
</evidence>
<gene>
    <name evidence="8" type="ORF">K8V01_06115</name>
</gene>
<evidence type="ECO:0000313" key="9">
    <source>
        <dbReference type="Proteomes" id="UP000760668"/>
    </source>
</evidence>
<dbReference type="RefSeq" id="WP_295370230.1">
    <property type="nucleotide sequence ID" value="NZ_DYUC01000057.1"/>
</dbReference>
<dbReference type="InterPro" id="IPR025405">
    <property type="entry name" value="DUF4131"/>
</dbReference>
<dbReference type="PANTHER" id="PTHR30619">
    <property type="entry name" value="DNA INTERNALIZATION/COMPETENCE PROTEIN COMEC/REC2"/>
    <property type="match status" value="1"/>
</dbReference>
<name>A0A921MLR9_9FIRM</name>
<dbReference type="NCBIfam" id="TIGR00360">
    <property type="entry name" value="ComEC_N-term"/>
    <property type="match status" value="1"/>
</dbReference>
<evidence type="ECO:0000256" key="1">
    <source>
        <dbReference type="ARBA" id="ARBA00004651"/>
    </source>
</evidence>
<feature type="transmembrane region" description="Helical" evidence="6">
    <location>
        <begin position="502"/>
        <end position="522"/>
    </location>
</feature>
<feature type="transmembrane region" description="Helical" evidence="6">
    <location>
        <begin position="267"/>
        <end position="290"/>
    </location>
</feature>